<feature type="chain" id="PRO_5013006801" description="Lon N-terminal domain-containing protein" evidence="1">
    <location>
        <begin position="20"/>
        <end position="248"/>
    </location>
</feature>
<dbReference type="AlphaFoldDB" id="A0A1Z5JMC7"/>
<reference evidence="3 4" key="1">
    <citation type="journal article" date="2015" name="Plant Cell">
        <title>Oil accumulation by the oleaginous diatom Fistulifera solaris as revealed by the genome and transcriptome.</title>
        <authorList>
            <person name="Tanaka T."/>
            <person name="Maeda Y."/>
            <person name="Veluchamy A."/>
            <person name="Tanaka M."/>
            <person name="Abida H."/>
            <person name="Marechal E."/>
            <person name="Bowler C."/>
            <person name="Muto M."/>
            <person name="Sunaga Y."/>
            <person name="Tanaka M."/>
            <person name="Yoshino T."/>
            <person name="Taniguchi T."/>
            <person name="Fukuda Y."/>
            <person name="Nemoto M."/>
            <person name="Matsumoto M."/>
            <person name="Wong P.S."/>
            <person name="Aburatani S."/>
            <person name="Fujibuchi W."/>
        </authorList>
    </citation>
    <scope>NUCLEOTIDE SEQUENCE [LARGE SCALE GENOMIC DNA]</scope>
    <source>
        <strain evidence="3 4">JPCC DA0580</strain>
    </source>
</reference>
<evidence type="ECO:0000313" key="3">
    <source>
        <dbReference type="EMBL" id="GAX15129.1"/>
    </source>
</evidence>
<dbReference type="EMBL" id="BDSP01000087">
    <property type="protein sequence ID" value="GAX15129.1"/>
    <property type="molecule type" value="Genomic_DNA"/>
</dbReference>
<feature type="domain" description="Lon N-terminal" evidence="2">
    <location>
        <begin position="39"/>
        <end position="152"/>
    </location>
</feature>
<comment type="caution">
    <text evidence="3">The sequence shown here is derived from an EMBL/GenBank/DDBJ whole genome shotgun (WGS) entry which is preliminary data.</text>
</comment>
<evidence type="ECO:0000259" key="2">
    <source>
        <dbReference type="Pfam" id="PF02190"/>
    </source>
</evidence>
<dbReference type="Pfam" id="PF02190">
    <property type="entry name" value="LON_substr_bdg"/>
    <property type="match status" value="1"/>
</dbReference>
<dbReference type="OrthoDB" id="49047at2759"/>
<protein>
    <recommendedName>
        <fullName evidence="2">Lon N-terminal domain-containing protein</fullName>
    </recommendedName>
</protein>
<dbReference type="Proteomes" id="UP000198406">
    <property type="component" value="Unassembled WGS sequence"/>
</dbReference>
<dbReference type="SUPFAM" id="SSF88697">
    <property type="entry name" value="PUA domain-like"/>
    <property type="match status" value="1"/>
</dbReference>
<evidence type="ECO:0000313" key="4">
    <source>
        <dbReference type="Proteomes" id="UP000198406"/>
    </source>
</evidence>
<dbReference type="InParanoid" id="A0A1Z5JMC7"/>
<name>A0A1Z5JMC7_FISSO</name>
<dbReference type="InterPro" id="IPR015947">
    <property type="entry name" value="PUA-like_sf"/>
</dbReference>
<keyword evidence="4" id="KW-1185">Reference proteome</keyword>
<accession>A0A1Z5JMC7</accession>
<evidence type="ECO:0000256" key="1">
    <source>
        <dbReference type="SAM" id="SignalP"/>
    </source>
</evidence>
<organism evidence="3 4">
    <name type="scientific">Fistulifera solaris</name>
    <name type="common">Oleaginous diatom</name>
    <dbReference type="NCBI Taxonomy" id="1519565"/>
    <lineage>
        <taxon>Eukaryota</taxon>
        <taxon>Sar</taxon>
        <taxon>Stramenopiles</taxon>
        <taxon>Ochrophyta</taxon>
        <taxon>Bacillariophyta</taxon>
        <taxon>Bacillariophyceae</taxon>
        <taxon>Bacillariophycidae</taxon>
        <taxon>Naviculales</taxon>
        <taxon>Naviculaceae</taxon>
        <taxon>Fistulifera</taxon>
    </lineage>
</organism>
<proteinExistence type="predicted"/>
<feature type="signal peptide" evidence="1">
    <location>
        <begin position="1"/>
        <end position="19"/>
    </location>
</feature>
<keyword evidence="1" id="KW-0732">Signal</keyword>
<dbReference type="InterPro" id="IPR003111">
    <property type="entry name" value="Lon_prtase_N"/>
</dbReference>
<sequence length="248" mass="28224">MHRISHFFAFLSSCASTTGFVTPLTRQSTQSTALFGIPIPVFPLRRTVRLPTESLTLNLYEERYLKLAEYVLQQEHPYFGAIYSSNKPQIVRNGTGPIVPLFEPGDVGVIFLVLNSEEGMIPTRGGIPRRRIRLVARGSVRFQIEEILKNGYDTSFILVDGNVFLDEPTVDEGICSQDFVDWARKVQAALNMDTNLEHSLAAELTSFDKVSQRLSDGRSRERLQAINRRNTQERLNEPAEKAFFGWWR</sequence>
<dbReference type="Gene3D" id="2.30.130.40">
    <property type="entry name" value="LON domain-like"/>
    <property type="match status" value="1"/>
</dbReference>
<gene>
    <name evidence="3" type="ORF">FisN_12Lh175</name>
</gene>
<dbReference type="InterPro" id="IPR046336">
    <property type="entry name" value="Lon_prtase_N_sf"/>
</dbReference>